<dbReference type="RefSeq" id="WP_087406927.1">
    <property type="nucleotide sequence ID" value="NZ_JACSPP010000072.1"/>
</dbReference>
<name>A0ABR8YC98_9BACT</name>
<sequence>MEKEILLSSAYLAPVEYYTKLYAYDKVYVERFDHYAKQTYRNRCVIASAAGPLALTIPTEKSDEQKCLMKDVRISDHGNWRHVHWNAFVAGYKHSPFFDYYADEFQEFYKRRYTFLYDFNADLCRWICRQLDMQPCIVPTDDFCVSPEGVEDFRERIHPKKPFEANDPRFVPKPYYQVFDAQTGFLPNLSIIDLLFNMGPEGLLVLKESFYNEE</sequence>
<proteinExistence type="predicted"/>
<reference evidence="1 2" key="1">
    <citation type="submission" date="2020-08" db="EMBL/GenBank/DDBJ databases">
        <title>A Genomic Blueprint of the Chicken Gut Microbiome.</title>
        <authorList>
            <person name="Gilroy R."/>
            <person name="Ravi A."/>
            <person name="Getino M."/>
            <person name="Pursley I."/>
            <person name="Horton D.L."/>
            <person name="Alikhan N.-F."/>
            <person name="Baker D."/>
            <person name="Gharbi K."/>
            <person name="Hall N."/>
            <person name="Watson M."/>
            <person name="Adriaenssens E.M."/>
            <person name="Foster-Nyarko E."/>
            <person name="Jarju S."/>
            <person name="Secka A."/>
            <person name="Antonio M."/>
            <person name="Oren A."/>
            <person name="Chaudhuri R."/>
            <person name="La Ragione R.M."/>
            <person name="Hildebrand F."/>
            <person name="Pallen M.J."/>
        </authorList>
    </citation>
    <scope>NUCLEOTIDE SEQUENCE [LARGE SCALE GENOMIC DNA]</scope>
    <source>
        <strain evidence="1 2">Sa1CVN1</strain>
    </source>
</reference>
<dbReference type="Proteomes" id="UP000620874">
    <property type="component" value="Unassembled WGS sequence"/>
</dbReference>
<protein>
    <submittedName>
        <fullName evidence="1">WbqC family protein</fullName>
    </submittedName>
</protein>
<evidence type="ECO:0000313" key="1">
    <source>
        <dbReference type="EMBL" id="MBD8041840.1"/>
    </source>
</evidence>
<dbReference type="InterPro" id="IPR014985">
    <property type="entry name" value="WbqC"/>
</dbReference>
<dbReference type="EMBL" id="JACSPP010000072">
    <property type="protein sequence ID" value="MBD8041840.1"/>
    <property type="molecule type" value="Genomic_DNA"/>
</dbReference>
<gene>
    <name evidence="1" type="ORF">H9625_15620</name>
</gene>
<comment type="caution">
    <text evidence="1">The sequence shown here is derived from an EMBL/GenBank/DDBJ whole genome shotgun (WGS) entry which is preliminary data.</text>
</comment>
<accession>A0ABR8YC98</accession>
<organism evidence="1 2">
    <name type="scientific">Phocaeicola intestinalis</name>
    <dbReference type="NCBI Taxonomy" id="2762212"/>
    <lineage>
        <taxon>Bacteria</taxon>
        <taxon>Pseudomonadati</taxon>
        <taxon>Bacteroidota</taxon>
        <taxon>Bacteroidia</taxon>
        <taxon>Bacteroidales</taxon>
        <taxon>Bacteroidaceae</taxon>
        <taxon>Phocaeicola</taxon>
    </lineage>
</organism>
<keyword evidence="2" id="KW-1185">Reference proteome</keyword>
<evidence type="ECO:0000313" key="2">
    <source>
        <dbReference type="Proteomes" id="UP000620874"/>
    </source>
</evidence>
<dbReference type="Pfam" id="PF08889">
    <property type="entry name" value="WbqC"/>
    <property type="match status" value="1"/>
</dbReference>